<dbReference type="GO" id="GO:0031410">
    <property type="term" value="C:cytoplasmic vesicle"/>
    <property type="evidence" value="ECO:0007669"/>
    <property type="project" value="UniProtKB-KW"/>
</dbReference>
<dbReference type="RefSeq" id="XP_014855734.1">
    <property type="nucleotide sequence ID" value="XM_015000248.1"/>
</dbReference>
<evidence type="ECO:0000256" key="10">
    <source>
        <dbReference type="ARBA" id="ARBA00034306"/>
    </source>
</evidence>
<reference evidence="12" key="1">
    <citation type="submission" date="2025-08" db="UniProtKB">
        <authorList>
            <consortium name="Ensembl"/>
        </authorList>
    </citation>
    <scope>IDENTIFICATION</scope>
</reference>
<name>A0A3B3WNN4_9TELE</name>
<evidence type="ECO:0000256" key="5">
    <source>
        <dbReference type="ARBA" id="ARBA00023015"/>
    </source>
</evidence>
<dbReference type="Pfam" id="PF14839">
    <property type="entry name" value="DOR"/>
    <property type="match status" value="1"/>
</dbReference>
<dbReference type="AlphaFoldDB" id="A0A3B3WNN4"/>
<dbReference type="GO" id="GO:0000045">
    <property type="term" value="P:autophagosome assembly"/>
    <property type="evidence" value="ECO:0007669"/>
    <property type="project" value="TreeGrafter"/>
</dbReference>
<reference evidence="12" key="2">
    <citation type="submission" date="2025-09" db="UniProtKB">
        <authorList>
            <consortium name="Ensembl"/>
        </authorList>
    </citation>
    <scope>IDENTIFICATION</scope>
</reference>
<dbReference type="OrthoDB" id="10041339at2759"/>
<keyword evidence="5" id="KW-0805">Transcription regulation</keyword>
<dbReference type="PANTHER" id="PTHR31671:SF4">
    <property type="entry name" value="SI:CH211-260E23.9"/>
    <property type="match status" value="1"/>
</dbReference>
<evidence type="ECO:0000256" key="11">
    <source>
        <dbReference type="SAM" id="MobiDB-lite"/>
    </source>
</evidence>
<keyword evidence="3" id="KW-0963">Cytoplasm</keyword>
<evidence type="ECO:0000256" key="2">
    <source>
        <dbReference type="ARBA" id="ARBA00004514"/>
    </source>
</evidence>
<comment type="subcellular location">
    <subcellularLocation>
        <location evidence="2">Cytoplasm</location>
        <location evidence="2">Cytosol</location>
    </subcellularLocation>
    <subcellularLocation>
        <location evidence="1">Cytoplasmic vesicle</location>
        <location evidence="1">Autophagosome</location>
    </subcellularLocation>
    <subcellularLocation>
        <location evidence="10">Nucleus</location>
        <location evidence="10">Nuclear body</location>
    </subcellularLocation>
</comment>
<feature type="region of interest" description="Disordered" evidence="11">
    <location>
        <begin position="77"/>
        <end position="99"/>
    </location>
</feature>
<keyword evidence="8" id="KW-0539">Nucleus</keyword>
<keyword evidence="6" id="KW-0010">Activator</keyword>
<keyword evidence="4" id="KW-0072">Autophagy</keyword>
<dbReference type="GO" id="GO:0005829">
    <property type="term" value="C:cytosol"/>
    <property type="evidence" value="ECO:0007669"/>
    <property type="project" value="UniProtKB-SubCell"/>
</dbReference>
<keyword evidence="7" id="KW-0804">Transcription</keyword>
<dbReference type="Proteomes" id="UP000261480">
    <property type="component" value="Unplaced"/>
</dbReference>
<feature type="compositionally biased region" description="Acidic residues" evidence="11">
    <location>
        <begin position="79"/>
        <end position="96"/>
    </location>
</feature>
<dbReference type="Ensembl" id="ENSPMET00000009222.1">
    <property type="protein sequence ID" value="ENSPMEP00000004421.1"/>
    <property type="gene ID" value="ENSPMEG00000005654.1"/>
</dbReference>
<dbReference type="GeneID" id="106925766"/>
<accession>A0A3B3WNN4</accession>
<keyword evidence="13" id="KW-1185">Reference proteome</keyword>
<dbReference type="PANTHER" id="PTHR31671">
    <property type="entry name" value="DIABETES AND OBESITY REGULATED, ISOFORM G"/>
    <property type="match status" value="1"/>
</dbReference>
<evidence type="ECO:0000256" key="4">
    <source>
        <dbReference type="ARBA" id="ARBA00023006"/>
    </source>
</evidence>
<evidence type="ECO:0000313" key="13">
    <source>
        <dbReference type="Proteomes" id="UP000261480"/>
    </source>
</evidence>
<dbReference type="GO" id="GO:0016604">
    <property type="term" value="C:nuclear body"/>
    <property type="evidence" value="ECO:0007669"/>
    <property type="project" value="UniProtKB-SubCell"/>
</dbReference>
<organism evidence="12 13">
    <name type="scientific">Poecilia mexicana</name>
    <dbReference type="NCBI Taxonomy" id="48701"/>
    <lineage>
        <taxon>Eukaryota</taxon>
        <taxon>Metazoa</taxon>
        <taxon>Chordata</taxon>
        <taxon>Craniata</taxon>
        <taxon>Vertebrata</taxon>
        <taxon>Euteleostomi</taxon>
        <taxon>Actinopterygii</taxon>
        <taxon>Neopterygii</taxon>
        <taxon>Teleostei</taxon>
        <taxon>Neoteleostei</taxon>
        <taxon>Acanthomorphata</taxon>
        <taxon>Ovalentaria</taxon>
        <taxon>Atherinomorphae</taxon>
        <taxon>Cyprinodontiformes</taxon>
        <taxon>Poeciliidae</taxon>
        <taxon>Poeciliinae</taxon>
        <taxon>Poecilia</taxon>
    </lineage>
</organism>
<dbReference type="InterPro" id="IPR029431">
    <property type="entry name" value="TP53INP"/>
</dbReference>
<feature type="region of interest" description="Disordered" evidence="11">
    <location>
        <begin position="139"/>
        <end position="174"/>
    </location>
</feature>
<evidence type="ECO:0000256" key="6">
    <source>
        <dbReference type="ARBA" id="ARBA00023159"/>
    </source>
</evidence>
<sequence>MIGKILSHLLGNTGEESEAAGGANEELLEFEEEEWVIVNIPESGESGPLPAPDANPLENLLIEHPSMSVYQIRCRMEGAQEEDEEEELASDDDEEETSRPLAVRRHISWHLAAWGNPLPCGLQLLTMQRARSQAQRKKLSRSALHRHNMTKTQLSPKGKGHGNIMHPSPRLYNY</sequence>
<protein>
    <submittedName>
        <fullName evidence="12">Uncharacterized protein</fullName>
    </submittedName>
</protein>
<evidence type="ECO:0000256" key="7">
    <source>
        <dbReference type="ARBA" id="ARBA00023163"/>
    </source>
</evidence>
<feature type="compositionally biased region" description="Basic residues" evidence="11">
    <location>
        <begin position="139"/>
        <end position="149"/>
    </location>
</feature>
<evidence type="ECO:0000313" key="12">
    <source>
        <dbReference type="Ensembl" id="ENSPMEP00000004421.1"/>
    </source>
</evidence>
<keyword evidence="9" id="KW-0968">Cytoplasmic vesicle</keyword>
<evidence type="ECO:0000256" key="8">
    <source>
        <dbReference type="ARBA" id="ARBA00023242"/>
    </source>
</evidence>
<evidence type="ECO:0000256" key="1">
    <source>
        <dbReference type="ARBA" id="ARBA00004419"/>
    </source>
</evidence>
<evidence type="ECO:0000256" key="3">
    <source>
        <dbReference type="ARBA" id="ARBA00022490"/>
    </source>
</evidence>
<dbReference type="KEGG" id="pmei:106925766"/>
<dbReference type="GO" id="GO:0005776">
    <property type="term" value="C:autophagosome"/>
    <property type="evidence" value="ECO:0007669"/>
    <property type="project" value="UniProtKB-SubCell"/>
</dbReference>
<dbReference type="GO" id="GO:0045893">
    <property type="term" value="P:positive regulation of DNA-templated transcription"/>
    <property type="evidence" value="ECO:0007669"/>
    <property type="project" value="TreeGrafter"/>
</dbReference>
<proteinExistence type="predicted"/>
<evidence type="ECO:0000256" key="9">
    <source>
        <dbReference type="ARBA" id="ARBA00023329"/>
    </source>
</evidence>